<dbReference type="Proteomes" id="UP001234297">
    <property type="component" value="Chromosome 2"/>
</dbReference>
<proteinExistence type="predicted"/>
<dbReference type="EMBL" id="CM056810">
    <property type="protein sequence ID" value="KAJ8642911.1"/>
    <property type="molecule type" value="Genomic_DNA"/>
</dbReference>
<comment type="caution">
    <text evidence="1">The sequence shown here is derived from an EMBL/GenBank/DDBJ whole genome shotgun (WGS) entry which is preliminary data.</text>
</comment>
<sequence length="67" mass="6532">MVREWKEVVPGHGSGGGFLLWGVVVTLSLILAVLFSCAGGASKDRTSASDAAYGAGCGADCGAACGA</sequence>
<gene>
    <name evidence="1" type="ORF">MRB53_004659</name>
</gene>
<evidence type="ECO:0000313" key="2">
    <source>
        <dbReference type="Proteomes" id="UP001234297"/>
    </source>
</evidence>
<evidence type="ECO:0000313" key="1">
    <source>
        <dbReference type="EMBL" id="KAJ8642911.1"/>
    </source>
</evidence>
<accession>A0ACC2MAU5</accession>
<organism evidence="1 2">
    <name type="scientific">Persea americana</name>
    <name type="common">Avocado</name>
    <dbReference type="NCBI Taxonomy" id="3435"/>
    <lineage>
        <taxon>Eukaryota</taxon>
        <taxon>Viridiplantae</taxon>
        <taxon>Streptophyta</taxon>
        <taxon>Embryophyta</taxon>
        <taxon>Tracheophyta</taxon>
        <taxon>Spermatophyta</taxon>
        <taxon>Magnoliopsida</taxon>
        <taxon>Magnoliidae</taxon>
        <taxon>Laurales</taxon>
        <taxon>Lauraceae</taxon>
        <taxon>Persea</taxon>
    </lineage>
</organism>
<name>A0ACC2MAU5_PERAE</name>
<keyword evidence="2" id="KW-1185">Reference proteome</keyword>
<reference evidence="1 2" key="1">
    <citation type="journal article" date="2022" name="Hortic Res">
        <title>A haplotype resolved chromosomal level avocado genome allows analysis of novel avocado genes.</title>
        <authorList>
            <person name="Nath O."/>
            <person name="Fletcher S.J."/>
            <person name="Hayward A."/>
            <person name="Shaw L.M."/>
            <person name="Masouleh A.K."/>
            <person name="Furtado A."/>
            <person name="Henry R.J."/>
            <person name="Mitter N."/>
        </authorList>
    </citation>
    <scope>NUCLEOTIDE SEQUENCE [LARGE SCALE GENOMIC DNA]</scope>
    <source>
        <strain evidence="2">cv. Hass</strain>
    </source>
</reference>
<protein>
    <submittedName>
        <fullName evidence="1">Uncharacterized protein</fullName>
    </submittedName>
</protein>